<dbReference type="EMBL" id="QTUC01000001">
    <property type="protein sequence ID" value="REF35658.1"/>
    <property type="molecule type" value="Genomic_DNA"/>
</dbReference>
<reference evidence="1 2" key="1">
    <citation type="submission" date="2018-08" db="EMBL/GenBank/DDBJ databases">
        <title>Sequencing the genomes of 1000 actinobacteria strains.</title>
        <authorList>
            <person name="Klenk H.-P."/>
        </authorList>
    </citation>
    <scope>NUCLEOTIDE SEQUENCE [LARGE SCALE GENOMIC DNA]</scope>
    <source>
        <strain evidence="1 2">DSM 22891</strain>
    </source>
</reference>
<protein>
    <submittedName>
        <fullName evidence="1">Uncharacterized protein</fullName>
    </submittedName>
</protein>
<gene>
    <name evidence="1" type="ORF">DFJ64_1042</name>
</gene>
<dbReference type="AlphaFoldDB" id="A0A3D9V1J7"/>
<evidence type="ECO:0000313" key="2">
    <source>
        <dbReference type="Proteomes" id="UP000256485"/>
    </source>
</evidence>
<name>A0A3D9V1J7_THECX</name>
<organism evidence="1 2">
    <name type="scientific">Thermasporomyces composti</name>
    <dbReference type="NCBI Taxonomy" id="696763"/>
    <lineage>
        <taxon>Bacteria</taxon>
        <taxon>Bacillati</taxon>
        <taxon>Actinomycetota</taxon>
        <taxon>Actinomycetes</taxon>
        <taxon>Propionibacteriales</taxon>
        <taxon>Nocardioidaceae</taxon>
        <taxon>Thermasporomyces</taxon>
    </lineage>
</organism>
<comment type="caution">
    <text evidence="1">The sequence shown here is derived from an EMBL/GenBank/DDBJ whole genome shotgun (WGS) entry which is preliminary data.</text>
</comment>
<sequence>MTGQWWGRVVARDVMPTKIAVRVSPTENFMPRGVSRTFEVTIWAQGRKRVRGTLTAAGPDGWELAPASQRFELDSDGLPVHGVYTVSATPLADADLLTEQTLTFVGQTDKAGGGGVATDSATAGVTAVWSAGDVVLALDAGPPGSPVLEGYAVLTPDTTWDPTRGYGWVGAPPQARDRQVLDPLRRDFVFNREVGTLRLAVPPGVHRAYVLTGDPQFTSSHTVVYLDGSRVAETDHLLGPGEFAWLTFTIEGGDAGRTVDLVLDGEAHEEYWRLGALVVT</sequence>
<dbReference type="OrthoDB" id="9802318at2"/>
<dbReference type="SUPFAM" id="SSF49785">
    <property type="entry name" value="Galactose-binding domain-like"/>
    <property type="match status" value="1"/>
</dbReference>
<accession>A0A3D9V1J7</accession>
<dbReference type="InterPro" id="IPR008979">
    <property type="entry name" value="Galactose-bd-like_sf"/>
</dbReference>
<proteinExistence type="predicted"/>
<evidence type="ECO:0000313" key="1">
    <source>
        <dbReference type="EMBL" id="REF35658.1"/>
    </source>
</evidence>
<dbReference type="Proteomes" id="UP000256485">
    <property type="component" value="Unassembled WGS sequence"/>
</dbReference>
<keyword evidence="2" id="KW-1185">Reference proteome</keyword>
<dbReference type="RefSeq" id="WP_115849407.1">
    <property type="nucleotide sequence ID" value="NZ_QTUC01000001.1"/>
</dbReference>
<dbReference type="Gene3D" id="2.60.120.430">
    <property type="entry name" value="Galactose-binding lectin"/>
    <property type="match status" value="1"/>
</dbReference>